<reference evidence="1" key="2">
    <citation type="submission" date="2021-01" db="UniProtKB">
        <authorList>
            <consortium name="EnsemblMetazoa"/>
        </authorList>
    </citation>
    <scope>IDENTIFICATION</scope>
</reference>
<keyword evidence="2" id="KW-1185">Reference proteome</keyword>
<dbReference type="Proteomes" id="UP000007110">
    <property type="component" value="Unassembled WGS sequence"/>
</dbReference>
<dbReference type="EnsemblMetazoa" id="XM_001200744">
    <property type="protein sequence ID" value="XP_001200744"/>
    <property type="gene ID" value="LOC764451"/>
</dbReference>
<dbReference type="OMA" id="VYNGFRR"/>
<dbReference type="AlphaFoldDB" id="A0A7M7G199"/>
<accession>A0A7M7G199</accession>
<name>A0A7M7G199_STRPU</name>
<dbReference type="KEGG" id="spu:764451"/>
<dbReference type="RefSeq" id="XP_001200744.1">
    <property type="nucleotide sequence ID" value="XM_001200744.4"/>
</dbReference>
<protein>
    <submittedName>
        <fullName evidence="1">Uncharacterized protein</fullName>
    </submittedName>
</protein>
<dbReference type="InParanoid" id="A0A7M7G199"/>
<evidence type="ECO:0000313" key="2">
    <source>
        <dbReference type="Proteomes" id="UP000007110"/>
    </source>
</evidence>
<proteinExistence type="predicted"/>
<evidence type="ECO:0000313" key="1">
    <source>
        <dbReference type="EnsemblMetazoa" id="XP_001200744"/>
    </source>
</evidence>
<reference evidence="2" key="1">
    <citation type="submission" date="2015-02" db="EMBL/GenBank/DDBJ databases">
        <title>Genome sequencing for Strongylocentrotus purpuratus.</title>
        <authorList>
            <person name="Murali S."/>
            <person name="Liu Y."/>
            <person name="Vee V."/>
            <person name="English A."/>
            <person name="Wang M."/>
            <person name="Skinner E."/>
            <person name="Han Y."/>
            <person name="Muzny D.M."/>
            <person name="Worley K.C."/>
            <person name="Gibbs R.A."/>
        </authorList>
    </citation>
    <scope>NUCLEOTIDE SEQUENCE</scope>
</reference>
<dbReference type="OrthoDB" id="10293878at2759"/>
<dbReference type="GeneID" id="764451"/>
<organism evidence="1 2">
    <name type="scientific">Strongylocentrotus purpuratus</name>
    <name type="common">Purple sea urchin</name>
    <dbReference type="NCBI Taxonomy" id="7668"/>
    <lineage>
        <taxon>Eukaryota</taxon>
        <taxon>Metazoa</taxon>
        <taxon>Echinodermata</taxon>
        <taxon>Eleutherozoa</taxon>
        <taxon>Echinozoa</taxon>
        <taxon>Echinoidea</taxon>
        <taxon>Euechinoidea</taxon>
        <taxon>Echinacea</taxon>
        <taxon>Camarodonta</taxon>
        <taxon>Echinidea</taxon>
        <taxon>Strongylocentrotidae</taxon>
        <taxon>Strongylocentrotus</taxon>
    </lineage>
</organism>
<sequence>MAKLSSNPFVLAITRVYLSLTLLGRSYIALGAPTRAPLEYIETPANSILQLHEYLSDATLQLAKHSRNVYNGFRRQRFGIEADINPRTFQLGGLPAIRDLEESRTRLGLTEEDLLETHRSNLGIYYQAMQYLISDESLYIGADDFLHIEGDGSTFYHIRNHIERTLRKIDEIIAREGYRGENRTPVTTTLTFHTELNENFRNVRDLCVLFEIFKYTNEVLYADVKRHESEHRAEEVMSER</sequence>